<evidence type="ECO:0000256" key="3">
    <source>
        <dbReference type="ARBA" id="ARBA00022801"/>
    </source>
</evidence>
<dbReference type="EMBL" id="JACHVC010000012">
    <property type="protein sequence ID" value="MBC2607336.1"/>
    <property type="molecule type" value="Genomic_DNA"/>
</dbReference>
<keyword evidence="4" id="KW-0119">Carbohydrate metabolism</keyword>
<comment type="caution">
    <text evidence="10">The sequence shown here is derived from an EMBL/GenBank/DDBJ whole genome shotgun (WGS) entry which is preliminary data.</text>
</comment>
<evidence type="ECO:0000256" key="1">
    <source>
        <dbReference type="ARBA" id="ARBA00009865"/>
    </source>
</evidence>
<keyword evidence="3 8" id="KW-0378">Hydrolase</keyword>
<feature type="signal peptide" evidence="9">
    <location>
        <begin position="1"/>
        <end position="19"/>
    </location>
</feature>
<comment type="similarity">
    <text evidence="1 8">Belongs to the glycosyl hydrolase 43 family.</text>
</comment>
<keyword evidence="9" id="KW-0732">Signal</keyword>
<proteinExistence type="inferred from homology"/>
<accession>A0A7X1B858</accession>
<evidence type="ECO:0000256" key="5">
    <source>
        <dbReference type="ARBA" id="ARBA00023295"/>
    </source>
</evidence>
<gene>
    <name evidence="10" type="ORF">H5P27_14890</name>
</gene>
<feature type="chain" id="PRO_5030820074" evidence="9">
    <location>
        <begin position="20"/>
        <end position="322"/>
    </location>
</feature>
<dbReference type="CDD" id="cd18618">
    <property type="entry name" value="GH43_Xsa43E-like"/>
    <property type="match status" value="1"/>
</dbReference>
<dbReference type="InterPro" id="IPR052176">
    <property type="entry name" value="Glycosyl_Hydrlase_43_Enz"/>
</dbReference>
<dbReference type="RefSeq" id="WP_185661185.1">
    <property type="nucleotide sequence ID" value="NZ_CAWPOO010000012.1"/>
</dbReference>
<evidence type="ECO:0000256" key="7">
    <source>
        <dbReference type="PIRSR" id="PIRSR606710-2"/>
    </source>
</evidence>
<keyword evidence="2" id="KW-0858">Xylan degradation</keyword>
<evidence type="ECO:0000256" key="4">
    <source>
        <dbReference type="ARBA" id="ARBA00023277"/>
    </source>
</evidence>
<dbReference type="GO" id="GO:0045493">
    <property type="term" value="P:xylan catabolic process"/>
    <property type="evidence" value="ECO:0007669"/>
    <property type="project" value="UniProtKB-KW"/>
</dbReference>
<sequence>MKIPTTLLASLVAVSAATAENPIIKDVFTADPAALVSGDTVYIYAGHDQGVPDRPGYVLKEWLCYSSTDMVNWKAEGSPLAVSDFEWAEDNAWAAHTIERDGKFYWYVTVWRGHGKGFAVGVAVADSPTGPFKDAIGKPLISSDMTPDPTNPEGNVVTWDDIDPAAFIDDDGQAYLFWGNTNLYWAKLKDNMVELDGDIHQIELPRYTEAPWVHKKGDLYYLSYAWGFPERTAYATSKSIEGPWEYQGLLKEIAGNCNTNHQSIIEFKGRDYFIYHNGGLLSGGSFRRSVCIDYLYYNEDGTLQKVLPTLEGVSSADEPLEN</sequence>
<dbReference type="Proteomes" id="UP000526501">
    <property type="component" value="Unassembled WGS sequence"/>
</dbReference>
<dbReference type="InterPro" id="IPR006710">
    <property type="entry name" value="Glyco_hydro_43"/>
</dbReference>
<dbReference type="Pfam" id="PF04616">
    <property type="entry name" value="Glyco_hydro_43"/>
    <property type="match status" value="1"/>
</dbReference>
<evidence type="ECO:0000256" key="9">
    <source>
        <dbReference type="SAM" id="SignalP"/>
    </source>
</evidence>
<evidence type="ECO:0000313" key="11">
    <source>
        <dbReference type="Proteomes" id="UP000526501"/>
    </source>
</evidence>
<keyword evidence="5 8" id="KW-0326">Glycosidase</keyword>
<dbReference type="GO" id="GO:0004553">
    <property type="term" value="F:hydrolase activity, hydrolyzing O-glycosyl compounds"/>
    <property type="evidence" value="ECO:0007669"/>
    <property type="project" value="InterPro"/>
</dbReference>
<evidence type="ECO:0000313" key="10">
    <source>
        <dbReference type="EMBL" id="MBC2607336.1"/>
    </source>
</evidence>
<dbReference type="PANTHER" id="PTHR43772">
    <property type="entry name" value="ENDO-1,4-BETA-XYLANASE"/>
    <property type="match status" value="1"/>
</dbReference>
<keyword evidence="11" id="KW-1185">Reference proteome</keyword>
<keyword evidence="2" id="KW-0624">Polysaccharide degradation</keyword>
<evidence type="ECO:0000256" key="8">
    <source>
        <dbReference type="RuleBase" id="RU361187"/>
    </source>
</evidence>
<protein>
    <submittedName>
        <fullName evidence="10">Family 43 glycosylhydrolase</fullName>
    </submittedName>
</protein>
<dbReference type="Gene3D" id="2.115.10.20">
    <property type="entry name" value="Glycosyl hydrolase domain, family 43"/>
    <property type="match status" value="1"/>
</dbReference>
<name>A0A7X1B858_9BACT</name>
<reference evidence="10 11" key="1">
    <citation type="submission" date="2020-07" db="EMBL/GenBank/DDBJ databases">
        <authorList>
            <person name="Feng X."/>
        </authorList>
    </citation>
    <scope>NUCLEOTIDE SEQUENCE [LARGE SCALE GENOMIC DNA]</scope>
    <source>
        <strain evidence="10 11">JCM23202</strain>
    </source>
</reference>
<organism evidence="10 11">
    <name type="scientific">Pelagicoccus albus</name>
    <dbReference type="NCBI Taxonomy" id="415222"/>
    <lineage>
        <taxon>Bacteria</taxon>
        <taxon>Pseudomonadati</taxon>
        <taxon>Verrucomicrobiota</taxon>
        <taxon>Opitutia</taxon>
        <taxon>Puniceicoccales</taxon>
        <taxon>Pelagicoccaceae</taxon>
        <taxon>Pelagicoccus</taxon>
    </lineage>
</organism>
<dbReference type="SUPFAM" id="SSF75005">
    <property type="entry name" value="Arabinanase/levansucrase/invertase"/>
    <property type="match status" value="1"/>
</dbReference>
<evidence type="ECO:0000256" key="2">
    <source>
        <dbReference type="ARBA" id="ARBA00022651"/>
    </source>
</evidence>
<feature type="active site" description="Proton acceptor" evidence="6">
    <location>
        <position position="31"/>
    </location>
</feature>
<feature type="site" description="Important for catalytic activity, responsible for pKa modulation of the active site Glu and correct orientation of both the proton donor and substrate" evidence="7">
    <location>
        <position position="163"/>
    </location>
</feature>
<feature type="active site" description="Proton donor" evidence="6">
    <location>
        <position position="209"/>
    </location>
</feature>
<dbReference type="PANTHER" id="PTHR43772:SF2">
    <property type="entry name" value="PUTATIVE (AFU_ORTHOLOGUE AFUA_2G04480)-RELATED"/>
    <property type="match status" value="1"/>
</dbReference>
<dbReference type="InterPro" id="IPR023296">
    <property type="entry name" value="Glyco_hydro_beta-prop_sf"/>
</dbReference>
<dbReference type="AlphaFoldDB" id="A0A7X1B858"/>
<evidence type="ECO:0000256" key="6">
    <source>
        <dbReference type="PIRSR" id="PIRSR606710-1"/>
    </source>
</evidence>